<organism evidence="2 3">
    <name type="scientific">Jimgerdemannia flammicorona</name>
    <dbReference type="NCBI Taxonomy" id="994334"/>
    <lineage>
        <taxon>Eukaryota</taxon>
        <taxon>Fungi</taxon>
        <taxon>Fungi incertae sedis</taxon>
        <taxon>Mucoromycota</taxon>
        <taxon>Mucoromycotina</taxon>
        <taxon>Endogonomycetes</taxon>
        <taxon>Endogonales</taxon>
        <taxon>Endogonaceae</taxon>
        <taxon>Jimgerdemannia</taxon>
    </lineage>
</organism>
<evidence type="ECO:0000256" key="1">
    <source>
        <dbReference type="SAM" id="MobiDB-lite"/>
    </source>
</evidence>
<feature type="region of interest" description="Disordered" evidence="1">
    <location>
        <begin position="49"/>
        <end position="88"/>
    </location>
</feature>
<gene>
    <name evidence="2" type="ORF">BC938DRAFT_477353</name>
</gene>
<name>A0A433QPH2_9FUNG</name>
<feature type="compositionally biased region" description="Basic residues" evidence="1">
    <location>
        <begin position="68"/>
        <end position="88"/>
    </location>
</feature>
<keyword evidence="3" id="KW-1185">Reference proteome</keyword>
<reference evidence="2 3" key="1">
    <citation type="journal article" date="2018" name="New Phytol.">
        <title>Phylogenomics of Endogonaceae and evolution of mycorrhizas within Mucoromycota.</title>
        <authorList>
            <person name="Chang Y."/>
            <person name="Desiro A."/>
            <person name="Na H."/>
            <person name="Sandor L."/>
            <person name="Lipzen A."/>
            <person name="Clum A."/>
            <person name="Barry K."/>
            <person name="Grigoriev I.V."/>
            <person name="Martin F.M."/>
            <person name="Stajich J.E."/>
            <person name="Smith M.E."/>
            <person name="Bonito G."/>
            <person name="Spatafora J.W."/>
        </authorList>
    </citation>
    <scope>NUCLEOTIDE SEQUENCE [LARGE SCALE GENOMIC DNA]</scope>
    <source>
        <strain evidence="2 3">AD002</strain>
    </source>
</reference>
<dbReference type="AlphaFoldDB" id="A0A433QPH2"/>
<proteinExistence type="predicted"/>
<accession>A0A433QPH2</accession>
<sequence length="158" mass="17338">MKAMKTFWRLQSLSVYKTLKPILAPTSSLIEVEYDEDVLANLAVDQFPKSQQKTVNDNPSLPQGGSRGKGRRRAAKGGSRRKGRCLKKRALNVGGKGERVVGEREVGEREVGKREVGEHVVSELEVGDRAIGERAISERGVIGERRVGEGEADERVVG</sequence>
<evidence type="ECO:0000313" key="3">
    <source>
        <dbReference type="Proteomes" id="UP000274822"/>
    </source>
</evidence>
<protein>
    <submittedName>
        <fullName evidence="2">Uncharacterized protein</fullName>
    </submittedName>
</protein>
<dbReference type="EMBL" id="RBNJ01002729">
    <property type="protein sequence ID" value="RUS31659.1"/>
    <property type="molecule type" value="Genomic_DNA"/>
</dbReference>
<comment type="caution">
    <text evidence="2">The sequence shown here is derived from an EMBL/GenBank/DDBJ whole genome shotgun (WGS) entry which is preliminary data.</text>
</comment>
<dbReference type="Proteomes" id="UP000274822">
    <property type="component" value="Unassembled WGS sequence"/>
</dbReference>
<feature type="compositionally biased region" description="Polar residues" evidence="1">
    <location>
        <begin position="49"/>
        <end position="63"/>
    </location>
</feature>
<evidence type="ECO:0000313" key="2">
    <source>
        <dbReference type="EMBL" id="RUS31659.1"/>
    </source>
</evidence>